<dbReference type="PRINTS" id="PR00111">
    <property type="entry name" value="ABHYDROLASE"/>
</dbReference>
<comment type="caution">
    <text evidence="2">The sequence shown here is derived from an EMBL/GenBank/DDBJ whole genome shotgun (WGS) entry which is preliminary data.</text>
</comment>
<dbReference type="Proteomes" id="UP000305238">
    <property type="component" value="Unassembled WGS sequence"/>
</dbReference>
<keyword evidence="3" id="KW-1185">Reference proteome</keyword>
<dbReference type="OrthoDB" id="9801162at2"/>
<gene>
    <name evidence="2" type="ORF">ETD96_15875</name>
</gene>
<dbReference type="RefSeq" id="WP_138637173.1">
    <property type="nucleotide sequence ID" value="NZ_JASWDG010000027.1"/>
</dbReference>
<dbReference type="InterPro" id="IPR029058">
    <property type="entry name" value="AB_hydrolase_fold"/>
</dbReference>
<evidence type="ECO:0000259" key="1">
    <source>
        <dbReference type="Pfam" id="PF00561"/>
    </source>
</evidence>
<dbReference type="GO" id="GO:0016787">
    <property type="term" value="F:hydrolase activity"/>
    <property type="evidence" value="ECO:0007669"/>
    <property type="project" value="UniProtKB-KW"/>
</dbReference>
<evidence type="ECO:0000313" key="2">
    <source>
        <dbReference type="EMBL" id="TMR38663.1"/>
    </source>
</evidence>
<dbReference type="SUPFAM" id="SSF53474">
    <property type="entry name" value="alpha/beta-Hydrolases"/>
    <property type="match status" value="1"/>
</dbReference>
<sequence length="284" mass="31484">MSSATEPFTGRTIQVSGGIELFYLDAGESRDRPPLLLLHGGGPGAGGWSNFSRNIGPLSRNRRVLVFDLPQYGRSTKVRLPDDEVYPSSYVRALTEALEQLGVARLDVVGNSLGAGVACLLAHRSPQLVRRMVLMGPGGVQESVMTPVPMDALRRMFTYYNPGPPSRAAMKEILESLLYDRESLTEELLDERYEASIEPETLALFGSMRKQNLTNVTEFMHTLTQPTLVVFGLDDRVTPFDSALKFVKTLPNCELLVLPKAGHWVMWELPDRFNKAVDDFLLAG</sequence>
<dbReference type="AlphaFoldDB" id="A0A5S4H0A6"/>
<name>A0A5S4H0A6_9ACTN</name>
<dbReference type="Pfam" id="PF00561">
    <property type="entry name" value="Abhydrolase_1"/>
    <property type="match status" value="1"/>
</dbReference>
<feature type="domain" description="AB hydrolase-1" evidence="1">
    <location>
        <begin position="33"/>
        <end position="268"/>
    </location>
</feature>
<organism evidence="2 3">
    <name type="scientific">Actinomadura geliboluensis</name>
    <dbReference type="NCBI Taxonomy" id="882440"/>
    <lineage>
        <taxon>Bacteria</taxon>
        <taxon>Bacillati</taxon>
        <taxon>Actinomycetota</taxon>
        <taxon>Actinomycetes</taxon>
        <taxon>Streptosporangiales</taxon>
        <taxon>Thermomonosporaceae</taxon>
        <taxon>Actinomadura</taxon>
    </lineage>
</organism>
<proteinExistence type="predicted"/>
<reference evidence="2 3" key="1">
    <citation type="submission" date="2019-05" db="EMBL/GenBank/DDBJ databases">
        <title>Draft genome sequence of Actinomadura geliboluensis A8036.</title>
        <authorList>
            <person name="Saricaoglu S."/>
            <person name="Isik K."/>
        </authorList>
    </citation>
    <scope>NUCLEOTIDE SEQUENCE [LARGE SCALE GENOMIC DNA]</scope>
    <source>
        <strain evidence="2 3">A8036</strain>
    </source>
</reference>
<evidence type="ECO:0000313" key="3">
    <source>
        <dbReference type="Proteomes" id="UP000305238"/>
    </source>
</evidence>
<dbReference type="EMBL" id="VCKZ01000100">
    <property type="protein sequence ID" value="TMR38663.1"/>
    <property type="molecule type" value="Genomic_DNA"/>
</dbReference>
<accession>A0A5S4H0A6</accession>
<keyword evidence="2" id="KW-0378">Hydrolase</keyword>
<dbReference type="PANTHER" id="PTHR46438">
    <property type="entry name" value="ALPHA/BETA-HYDROLASES SUPERFAMILY PROTEIN"/>
    <property type="match status" value="1"/>
</dbReference>
<protein>
    <submittedName>
        <fullName evidence="2">Alpha/beta fold hydrolase</fullName>
    </submittedName>
</protein>
<dbReference type="InterPro" id="IPR000073">
    <property type="entry name" value="AB_hydrolase_1"/>
</dbReference>
<dbReference type="Gene3D" id="3.40.50.1820">
    <property type="entry name" value="alpha/beta hydrolase"/>
    <property type="match status" value="1"/>
</dbReference>
<dbReference type="PANTHER" id="PTHR46438:SF11">
    <property type="entry name" value="LIPASE-RELATED"/>
    <property type="match status" value="1"/>
</dbReference>